<dbReference type="AlphaFoldDB" id="A0AA52EEP5"/>
<reference evidence="3" key="1">
    <citation type="submission" date="2023-04" db="EMBL/GenBank/DDBJ databases">
        <title>Complete genome sequence of Temperatibacter marinus.</title>
        <authorList>
            <person name="Rong J.-C."/>
            <person name="Yi M.-L."/>
            <person name="Zhao Q."/>
        </authorList>
    </citation>
    <scope>NUCLEOTIDE SEQUENCE</scope>
    <source>
        <strain evidence="3">NBRC 110045</strain>
    </source>
</reference>
<dbReference type="InterPro" id="IPR013538">
    <property type="entry name" value="ASHA1/2-like_C"/>
</dbReference>
<dbReference type="InterPro" id="IPR023393">
    <property type="entry name" value="START-like_dom_sf"/>
</dbReference>
<dbReference type="KEGG" id="tmk:QGN29_07670"/>
<comment type="similarity">
    <text evidence="1">Belongs to the AHA1 family.</text>
</comment>
<evidence type="ECO:0000256" key="1">
    <source>
        <dbReference type="ARBA" id="ARBA00006817"/>
    </source>
</evidence>
<dbReference type="SUPFAM" id="SSF55961">
    <property type="entry name" value="Bet v1-like"/>
    <property type="match status" value="1"/>
</dbReference>
<accession>A0AA52EEP5</accession>
<keyword evidence="4" id="KW-1185">Reference proteome</keyword>
<organism evidence="3 4">
    <name type="scientific">Temperatibacter marinus</name>
    <dbReference type="NCBI Taxonomy" id="1456591"/>
    <lineage>
        <taxon>Bacteria</taxon>
        <taxon>Pseudomonadati</taxon>
        <taxon>Pseudomonadota</taxon>
        <taxon>Alphaproteobacteria</taxon>
        <taxon>Kordiimonadales</taxon>
        <taxon>Temperatibacteraceae</taxon>
        <taxon>Temperatibacter</taxon>
    </lineage>
</organism>
<evidence type="ECO:0000313" key="3">
    <source>
        <dbReference type="EMBL" id="WND01435.1"/>
    </source>
</evidence>
<dbReference type="EMBL" id="CP123872">
    <property type="protein sequence ID" value="WND01435.1"/>
    <property type="molecule type" value="Genomic_DNA"/>
</dbReference>
<sequence length="147" mass="16358">MNAIDLTTTPVLEITKVFKVSPARVFEAFITPSLMKQWWGPASMTVPLCELDAKLGGKWKTMMVNDEGEEFTVSGVYTKINSPIELEFTWAWLEDGQRGQETTVNLKFTAVENGTRLDLVQGSFSDGCQAHHEGWMGGLTNLEELLA</sequence>
<dbReference type="Pfam" id="PF08327">
    <property type="entry name" value="AHSA1"/>
    <property type="match status" value="1"/>
</dbReference>
<gene>
    <name evidence="3" type="ORF">QGN29_07670</name>
</gene>
<feature type="domain" description="Activator of Hsp90 ATPase homologue 1/2-like C-terminal" evidence="2">
    <location>
        <begin position="19"/>
        <end position="146"/>
    </location>
</feature>
<evidence type="ECO:0000259" key="2">
    <source>
        <dbReference type="Pfam" id="PF08327"/>
    </source>
</evidence>
<evidence type="ECO:0000313" key="4">
    <source>
        <dbReference type="Proteomes" id="UP001268683"/>
    </source>
</evidence>
<dbReference type="Gene3D" id="3.30.530.20">
    <property type="match status" value="1"/>
</dbReference>
<proteinExistence type="inferred from homology"/>
<dbReference type="Proteomes" id="UP001268683">
    <property type="component" value="Chromosome"/>
</dbReference>
<protein>
    <submittedName>
        <fullName evidence="3">SRPBCC domain-containing protein</fullName>
    </submittedName>
</protein>
<name>A0AA52EEP5_9PROT</name>
<dbReference type="CDD" id="cd07814">
    <property type="entry name" value="SRPBCC_CalC_Aha1-like"/>
    <property type="match status" value="1"/>
</dbReference>
<dbReference type="RefSeq" id="WP_310797263.1">
    <property type="nucleotide sequence ID" value="NZ_CP123872.1"/>
</dbReference>